<evidence type="ECO:0000313" key="1">
    <source>
        <dbReference type="EMBL" id="KAK2167211.1"/>
    </source>
</evidence>
<organism evidence="1 2">
    <name type="scientific">Paralvinella palmiformis</name>
    <dbReference type="NCBI Taxonomy" id="53620"/>
    <lineage>
        <taxon>Eukaryota</taxon>
        <taxon>Metazoa</taxon>
        <taxon>Spiralia</taxon>
        <taxon>Lophotrochozoa</taxon>
        <taxon>Annelida</taxon>
        <taxon>Polychaeta</taxon>
        <taxon>Sedentaria</taxon>
        <taxon>Canalipalpata</taxon>
        <taxon>Terebellida</taxon>
        <taxon>Terebelliformia</taxon>
        <taxon>Alvinellidae</taxon>
        <taxon>Paralvinella</taxon>
    </lineage>
</organism>
<evidence type="ECO:0000313" key="2">
    <source>
        <dbReference type="Proteomes" id="UP001208570"/>
    </source>
</evidence>
<dbReference type="PANTHER" id="PTHR33776:SF3">
    <property type="entry name" value="PHD-TYPE DOMAIN-CONTAINING PROTEIN"/>
    <property type="match status" value="1"/>
</dbReference>
<name>A0AAD9K9T4_9ANNE</name>
<proteinExistence type="predicted"/>
<accession>A0AAD9K9T4</accession>
<dbReference type="Proteomes" id="UP001208570">
    <property type="component" value="Unassembled WGS sequence"/>
</dbReference>
<sequence length="155" mass="17086">MDITNIGDVTPSGYKFRHKAHTGKRGGGVDILYLDDIGLEMHSAIKAKSYESVHVMLTVGGFSVHIIIICRLHPTKKSKVKSSDFFAEFATLLDELSSISDEVIIADDYSIHLDKPTETETKHLVELLHSANMLRNVKERTHVSGGIIGLVISNT</sequence>
<dbReference type="AlphaFoldDB" id="A0AAD9K9T4"/>
<keyword evidence="2" id="KW-1185">Reference proteome</keyword>
<reference evidence="1" key="1">
    <citation type="journal article" date="2023" name="Mol. Biol. Evol.">
        <title>Third-Generation Sequencing Reveals the Adaptive Role of the Epigenome in Three Deep-Sea Polychaetes.</title>
        <authorList>
            <person name="Perez M."/>
            <person name="Aroh O."/>
            <person name="Sun Y."/>
            <person name="Lan Y."/>
            <person name="Juniper S.K."/>
            <person name="Young C.R."/>
            <person name="Angers B."/>
            <person name="Qian P.Y."/>
        </authorList>
    </citation>
    <scope>NUCLEOTIDE SEQUENCE</scope>
    <source>
        <strain evidence="1">P08H-3</strain>
    </source>
</reference>
<gene>
    <name evidence="1" type="ORF">LSH36_31g05031</name>
</gene>
<protein>
    <submittedName>
        <fullName evidence="1">Uncharacterized protein</fullName>
    </submittedName>
</protein>
<dbReference type="PANTHER" id="PTHR33776">
    <property type="entry name" value="ENDO/EXONUCLEASE/PHOSPHATASE DOMAIN-CONTAINING PROTEIN"/>
    <property type="match status" value="1"/>
</dbReference>
<comment type="caution">
    <text evidence="1">The sequence shown here is derived from an EMBL/GenBank/DDBJ whole genome shotgun (WGS) entry which is preliminary data.</text>
</comment>
<dbReference type="EMBL" id="JAODUP010000031">
    <property type="protein sequence ID" value="KAK2167211.1"/>
    <property type="molecule type" value="Genomic_DNA"/>
</dbReference>